<dbReference type="RefSeq" id="WP_143342438.1">
    <property type="nucleotide sequence ID" value="NZ_JAGIOO010000001.1"/>
</dbReference>
<dbReference type="InterPro" id="IPR002397">
    <property type="entry name" value="Cyt_P450_B"/>
</dbReference>
<keyword evidence="2" id="KW-0408">Iron</keyword>
<gene>
    <name evidence="3" type="ORF">JOF53_005266</name>
</gene>
<dbReference type="PRINTS" id="PR00359">
    <property type="entry name" value="BP450"/>
</dbReference>
<dbReference type="PRINTS" id="PR00385">
    <property type="entry name" value="P450"/>
</dbReference>
<comment type="caution">
    <text evidence="3">The sequence shown here is derived from an EMBL/GenBank/DDBJ whole genome shotgun (WGS) entry which is preliminary data.</text>
</comment>
<dbReference type="PROSITE" id="PS00086">
    <property type="entry name" value="CYTOCHROME_P450"/>
    <property type="match status" value="1"/>
</dbReference>
<keyword evidence="2" id="KW-0479">Metal-binding</keyword>
<proteinExistence type="inferred from homology"/>
<dbReference type="InterPro" id="IPR001128">
    <property type="entry name" value="Cyt_P450"/>
</dbReference>
<dbReference type="InterPro" id="IPR036396">
    <property type="entry name" value="Cyt_P450_sf"/>
</dbReference>
<dbReference type="InterPro" id="IPR017972">
    <property type="entry name" value="Cyt_P450_CS"/>
</dbReference>
<evidence type="ECO:0000256" key="1">
    <source>
        <dbReference type="ARBA" id="ARBA00010617"/>
    </source>
</evidence>
<evidence type="ECO:0000313" key="3">
    <source>
        <dbReference type="EMBL" id="MBP2476394.1"/>
    </source>
</evidence>
<dbReference type="Proteomes" id="UP001519363">
    <property type="component" value="Unassembled WGS sequence"/>
</dbReference>
<sequence length="351" mass="37929">MSEVPLHRELHPDGVHRWTVTGRAAVHAVLSDPRFSSRTELMSLPDSPPQGLPPAEPGDFVTIDPPEHTRYRRLLTGQFTVRRMRQLTERIEQITEDHLVGMEKHGPPTDLVESFAAPIPAQVICELLGVPYEDRDRFQQHAITVVSFAGGGEDFEHALYELQEYMGALVASKRARPTDDLLSGLTADGLTDEELANIGVGLLGAGLDTTANVIALGVLDVLTGPGVAELEKPDVVEDLLRRLNIVPTLVRVALSDVELEGELIAAGETVLVSLEGANRDPAGLGVGGHLAFGHGIHQCLGQQLARVELGVALPALARRFPNLRLAVAPEEIRVRTGGLARGVDLLPVRWD</sequence>
<evidence type="ECO:0000313" key="4">
    <source>
        <dbReference type="Proteomes" id="UP001519363"/>
    </source>
</evidence>
<name>A0ABS5AJK9_9PSEU</name>
<reference evidence="3 4" key="1">
    <citation type="submission" date="2021-03" db="EMBL/GenBank/DDBJ databases">
        <title>Sequencing the genomes of 1000 actinobacteria strains.</title>
        <authorList>
            <person name="Klenk H.-P."/>
        </authorList>
    </citation>
    <scope>NUCLEOTIDE SEQUENCE [LARGE SCALE GENOMIC DNA]</scope>
    <source>
        <strain evidence="3 4">DSM 44580</strain>
    </source>
</reference>
<accession>A0ABS5AJK9</accession>
<dbReference type="CDD" id="cd11030">
    <property type="entry name" value="CYP105-like"/>
    <property type="match status" value="1"/>
</dbReference>
<keyword evidence="2" id="KW-0560">Oxidoreductase</keyword>
<organism evidence="3 4">
    <name type="scientific">Crossiella equi</name>
    <dbReference type="NCBI Taxonomy" id="130796"/>
    <lineage>
        <taxon>Bacteria</taxon>
        <taxon>Bacillati</taxon>
        <taxon>Actinomycetota</taxon>
        <taxon>Actinomycetes</taxon>
        <taxon>Pseudonocardiales</taxon>
        <taxon>Pseudonocardiaceae</taxon>
        <taxon>Crossiella</taxon>
    </lineage>
</organism>
<keyword evidence="2" id="KW-0349">Heme</keyword>
<comment type="similarity">
    <text evidence="1 2">Belongs to the cytochrome P450 family.</text>
</comment>
<keyword evidence="2" id="KW-0503">Monooxygenase</keyword>
<dbReference type="Pfam" id="PF00067">
    <property type="entry name" value="p450"/>
    <property type="match status" value="1"/>
</dbReference>
<dbReference type="EMBL" id="JAGIOO010000001">
    <property type="protein sequence ID" value="MBP2476394.1"/>
    <property type="molecule type" value="Genomic_DNA"/>
</dbReference>
<dbReference type="PANTHER" id="PTHR46696:SF1">
    <property type="entry name" value="CYTOCHROME P450 YJIB-RELATED"/>
    <property type="match status" value="1"/>
</dbReference>
<evidence type="ECO:0000256" key="2">
    <source>
        <dbReference type="RuleBase" id="RU000461"/>
    </source>
</evidence>
<dbReference type="SUPFAM" id="SSF48264">
    <property type="entry name" value="Cytochrome P450"/>
    <property type="match status" value="1"/>
</dbReference>
<keyword evidence="4" id="KW-1185">Reference proteome</keyword>
<protein>
    <submittedName>
        <fullName evidence="3">Cytochrome P450</fullName>
    </submittedName>
</protein>
<dbReference type="Gene3D" id="1.10.630.10">
    <property type="entry name" value="Cytochrome P450"/>
    <property type="match status" value="1"/>
</dbReference>
<dbReference type="PANTHER" id="PTHR46696">
    <property type="entry name" value="P450, PUTATIVE (EUROFUNG)-RELATED"/>
    <property type="match status" value="1"/>
</dbReference>